<keyword evidence="1" id="KW-0472">Membrane</keyword>
<proteinExistence type="predicted"/>
<reference evidence="2" key="1">
    <citation type="journal article" date="2022" name="bioRxiv">
        <title>Genomics of Preaxostyla Flagellates Illuminates Evolutionary Transitions and the Path Towards Mitochondrial Loss.</title>
        <authorList>
            <person name="Novak L.V.F."/>
            <person name="Treitli S.C."/>
            <person name="Pyrih J."/>
            <person name="Halakuc P."/>
            <person name="Pipaliya S.V."/>
            <person name="Vacek V."/>
            <person name="Brzon O."/>
            <person name="Soukal P."/>
            <person name="Eme L."/>
            <person name="Dacks J.B."/>
            <person name="Karnkowska A."/>
            <person name="Elias M."/>
            <person name="Hampl V."/>
        </authorList>
    </citation>
    <scope>NUCLEOTIDE SEQUENCE</scope>
    <source>
        <strain evidence="2">RCP-MX</strain>
    </source>
</reference>
<accession>A0ABQ8UC05</accession>
<comment type="caution">
    <text evidence="2">The sequence shown here is derived from an EMBL/GenBank/DDBJ whole genome shotgun (WGS) entry which is preliminary data.</text>
</comment>
<evidence type="ECO:0000313" key="3">
    <source>
        <dbReference type="Proteomes" id="UP001141327"/>
    </source>
</evidence>
<evidence type="ECO:0000256" key="1">
    <source>
        <dbReference type="SAM" id="Phobius"/>
    </source>
</evidence>
<keyword evidence="1" id="KW-1133">Transmembrane helix</keyword>
<keyword evidence="1" id="KW-0812">Transmembrane</keyword>
<evidence type="ECO:0000313" key="2">
    <source>
        <dbReference type="EMBL" id="KAJ4456819.1"/>
    </source>
</evidence>
<keyword evidence="3" id="KW-1185">Reference proteome</keyword>
<sequence length="179" mass="20805">MAFLLNDRNGCVFNNDAPRTIKFKLALLFLALPFVIVIKAVLGLDKLVDSILLFARRVLHLKTDPSQKYLFFEWARPFWFGPWMEYHTAIGLLFDPFAARERIGQIELCWNRHQGVWKGYRYEGKASFMKAFYIAPCFQPLACKHNTTDPNLLELARDQIHWMKTNHLLGGAEVCGGRW</sequence>
<dbReference type="EMBL" id="JAPMOS010000060">
    <property type="protein sequence ID" value="KAJ4456819.1"/>
    <property type="molecule type" value="Genomic_DNA"/>
</dbReference>
<organism evidence="2 3">
    <name type="scientific">Paratrimastix pyriformis</name>
    <dbReference type="NCBI Taxonomy" id="342808"/>
    <lineage>
        <taxon>Eukaryota</taxon>
        <taxon>Metamonada</taxon>
        <taxon>Preaxostyla</taxon>
        <taxon>Paratrimastigidae</taxon>
        <taxon>Paratrimastix</taxon>
    </lineage>
</organism>
<dbReference type="Proteomes" id="UP001141327">
    <property type="component" value="Unassembled WGS sequence"/>
</dbReference>
<feature type="transmembrane region" description="Helical" evidence="1">
    <location>
        <begin position="25"/>
        <end position="44"/>
    </location>
</feature>
<gene>
    <name evidence="2" type="ORF">PAPYR_7843</name>
</gene>
<protein>
    <submittedName>
        <fullName evidence="2">Uncharacterized protein</fullName>
    </submittedName>
</protein>
<name>A0ABQ8UC05_9EUKA</name>